<name>A0A9W9JVV1_9EURO</name>
<feature type="compositionally biased region" description="Basic and acidic residues" evidence="1">
    <location>
        <begin position="218"/>
        <end position="230"/>
    </location>
</feature>
<reference evidence="3" key="1">
    <citation type="submission" date="2022-11" db="EMBL/GenBank/DDBJ databases">
        <authorList>
            <person name="Petersen C."/>
        </authorList>
    </citation>
    <scope>NUCLEOTIDE SEQUENCE</scope>
    <source>
        <strain evidence="3">IBT 30069</strain>
    </source>
</reference>
<dbReference type="SMART" id="SM00355">
    <property type="entry name" value="ZnF_C2H2"/>
    <property type="match status" value="2"/>
</dbReference>
<feature type="compositionally biased region" description="Basic and acidic residues" evidence="1">
    <location>
        <begin position="243"/>
        <end position="253"/>
    </location>
</feature>
<evidence type="ECO:0000313" key="4">
    <source>
        <dbReference type="Proteomes" id="UP001149165"/>
    </source>
</evidence>
<keyword evidence="4" id="KW-1185">Reference proteome</keyword>
<sequence length="1056" mass="115465">MDNQGDSFNGWQEYMSREDPPAWTHPAFADAARIANATRTQYMQHAARWQAQQRQGQGQPGHQSTPGHTSHSREDRNNVFLQGSYGQRQPVQAGETAGHLPAQSNTEEASSQQYVRPSDLGPSTSHYSSNFSRRSDIPFTTSAQLQNTVPTQAPRPTTTQDGNLQSPFQRHSQPSPIGSYSHPRSFTPSYTGPAHSPTPPQPSRHTTPANRPTAPPDQQRDHQTPAKPLERNQSMSLTNTLQNRRESFLRDEIQPVTSPNRDPYTSAARSTLEPDPTRQPQKNARVAMDQHRSHIPPGINSASVSSSPRSAHTSTESAVRGSWNPKMSTNLNNAAARKTSTSSTSQTHVSPKPVQLAAYNSLNNTDKHGPVPSKEPPSKGGFPSSTFTPKQYEPSRPQKTAPDLQKTLKSAPNTPSARPGGEQRAGKRTSTPSNPNPPQSVRPVPDPGQAHEMTTPSSQNTKAHVPPRSSSPPRDPPATASIGAHSASESKPLGDVQITQTSRAAQIALPAAASTSLQSPGQVSQRSSDIRPSTIHQSPKQHHFVTGSDPIPPSIHQRQLPAVGNFDGAAPPPEKARKLDDGSKQTSAPNKVEPAVHIKRRIRHKAFQTKLRQRHDLVKRLDPIEVDPKEEFNPATIARDVLITAAKHPFEEVLNHHLFLLLKNLPTVDLSSDLDTVRWDLIDPVIPRDPEPVSRPPHRPHVPPPRPLVQSRPPMQSLDATRLSFPGVPGLPSLSHPPFSLPNLPIYNQTHRQHSQPVYRAYIPHVPPPPPHTSSLVAPAPPSCSPVPALERSDPKSNLAAVTPAVKPTPQPNTKTVHSLPPSFNEPSLSSRTKDHPKLQVVIQSPKKMPPVKKRVGRPRKEDKVANVEVAIPTSSGKATPHFPIFNCAWRNCPVELHNLPLLQSHIKTVHIPQCFTCEWKGCTDGSPKASAAMEDHIRDTHISQLAWALGDGPTVLSPAEDERSALSRPKFDLFHHNTPAGTVVLPADPKLVDAFSRSHGISEPKEKAELFKNGGRHWKEQAGPDVDISDRRLAAHTRLSSSRVSEMAMTLPDPQ</sequence>
<evidence type="ECO:0000313" key="3">
    <source>
        <dbReference type="EMBL" id="KAJ5083355.1"/>
    </source>
</evidence>
<dbReference type="Proteomes" id="UP001149165">
    <property type="component" value="Unassembled WGS sequence"/>
</dbReference>
<feature type="compositionally biased region" description="Low complexity" evidence="1">
    <location>
        <begin position="44"/>
        <end position="63"/>
    </location>
</feature>
<feature type="compositionally biased region" description="Polar residues" evidence="1">
    <location>
        <begin position="513"/>
        <end position="538"/>
    </location>
</feature>
<evidence type="ECO:0000259" key="2">
    <source>
        <dbReference type="PROSITE" id="PS00028"/>
    </source>
</evidence>
<dbReference type="PROSITE" id="PS00028">
    <property type="entry name" value="ZINC_FINGER_C2H2_1"/>
    <property type="match status" value="1"/>
</dbReference>
<feature type="region of interest" description="Disordered" evidence="1">
    <location>
        <begin position="1"/>
        <end position="27"/>
    </location>
</feature>
<feature type="region of interest" description="Disordered" evidence="1">
    <location>
        <begin position="688"/>
        <end position="712"/>
    </location>
</feature>
<feature type="compositionally biased region" description="Polar residues" evidence="1">
    <location>
        <begin position="231"/>
        <end position="242"/>
    </location>
</feature>
<evidence type="ECO:0000256" key="1">
    <source>
        <dbReference type="SAM" id="MobiDB-lite"/>
    </source>
</evidence>
<feature type="region of interest" description="Disordered" evidence="1">
    <location>
        <begin position="770"/>
        <end position="835"/>
    </location>
</feature>
<protein>
    <recommendedName>
        <fullName evidence="2">C2H2-type domain-containing protein</fullName>
    </recommendedName>
</protein>
<organism evidence="3 4">
    <name type="scientific">Penicillium angulare</name>
    <dbReference type="NCBI Taxonomy" id="116970"/>
    <lineage>
        <taxon>Eukaryota</taxon>
        <taxon>Fungi</taxon>
        <taxon>Dikarya</taxon>
        <taxon>Ascomycota</taxon>
        <taxon>Pezizomycotina</taxon>
        <taxon>Eurotiomycetes</taxon>
        <taxon>Eurotiomycetidae</taxon>
        <taxon>Eurotiales</taxon>
        <taxon>Aspergillaceae</taxon>
        <taxon>Penicillium</taxon>
    </lineage>
</organism>
<dbReference type="OrthoDB" id="5424797at2759"/>
<feature type="compositionally biased region" description="Polar residues" evidence="1">
    <location>
        <begin position="452"/>
        <end position="462"/>
    </location>
</feature>
<feature type="region of interest" description="Disordered" evidence="1">
    <location>
        <begin position="93"/>
        <end position="329"/>
    </location>
</feature>
<feature type="compositionally biased region" description="Pro residues" evidence="1">
    <location>
        <begin position="434"/>
        <end position="446"/>
    </location>
</feature>
<dbReference type="EMBL" id="JAPQKH010000008">
    <property type="protein sequence ID" value="KAJ5083355.1"/>
    <property type="molecule type" value="Genomic_DNA"/>
</dbReference>
<comment type="caution">
    <text evidence="3">The sequence shown here is derived from an EMBL/GenBank/DDBJ whole genome shotgun (WGS) entry which is preliminary data.</text>
</comment>
<proteinExistence type="predicted"/>
<feature type="compositionally biased region" description="Polar residues" evidence="1">
    <location>
        <begin position="1"/>
        <end position="10"/>
    </location>
</feature>
<feature type="region of interest" description="Disordered" evidence="1">
    <location>
        <begin position="511"/>
        <end position="592"/>
    </location>
</feature>
<feature type="compositionally biased region" description="Polar residues" evidence="1">
    <location>
        <begin position="407"/>
        <end position="416"/>
    </location>
</feature>
<feature type="region of interest" description="Disordered" evidence="1">
    <location>
        <begin position="357"/>
        <end position="494"/>
    </location>
</feature>
<feature type="compositionally biased region" description="Polar residues" evidence="1">
    <location>
        <begin position="102"/>
        <end position="190"/>
    </location>
</feature>
<feature type="domain" description="C2H2-type" evidence="2">
    <location>
        <begin position="888"/>
        <end position="911"/>
    </location>
</feature>
<gene>
    <name evidence="3" type="ORF">N7456_012782</name>
</gene>
<feature type="compositionally biased region" description="Low complexity" evidence="1">
    <location>
        <begin position="301"/>
        <end position="317"/>
    </location>
</feature>
<accession>A0A9W9JVV1</accession>
<feature type="region of interest" description="Disordered" evidence="1">
    <location>
        <begin position="42"/>
        <end position="74"/>
    </location>
</feature>
<feature type="compositionally biased region" description="Basic and acidic residues" evidence="1">
    <location>
        <begin position="574"/>
        <end position="583"/>
    </location>
</feature>
<reference evidence="3" key="2">
    <citation type="journal article" date="2023" name="IMA Fungus">
        <title>Comparative genomic study of the Penicillium genus elucidates a diverse pangenome and 15 lateral gene transfer events.</title>
        <authorList>
            <person name="Petersen C."/>
            <person name="Sorensen T."/>
            <person name="Nielsen M.R."/>
            <person name="Sondergaard T.E."/>
            <person name="Sorensen J.L."/>
            <person name="Fitzpatrick D.A."/>
            <person name="Frisvad J.C."/>
            <person name="Nielsen K.L."/>
        </authorList>
    </citation>
    <scope>NUCLEOTIDE SEQUENCE</scope>
    <source>
        <strain evidence="3">IBT 30069</strain>
    </source>
</reference>
<dbReference type="AlphaFoldDB" id="A0A9W9JVV1"/>
<dbReference type="InterPro" id="IPR013087">
    <property type="entry name" value="Znf_C2H2_type"/>
</dbReference>